<evidence type="ECO:0000256" key="3">
    <source>
        <dbReference type="ARBA" id="ARBA00023054"/>
    </source>
</evidence>
<dbReference type="SUPFAM" id="SSF52540">
    <property type="entry name" value="P-loop containing nucleoside triphosphate hydrolases"/>
    <property type="match status" value="1"/>
</dbReference>
<keyword evidence="2 5" id="KW-0067">ATP-binding</keyword>
<dbReference type="PANTHER" id="PTHR47117">
    <property type="entry name" value="STAR-RELATED LIPID TRANSFER PROTEIN 9"/>
    <property type="match status" value="1"/>
</dbReference>
<dbReference type="Pfam" id="PF00498">
    <property type="entry name" value="FHA"/>
    <property type="match status" value="1"/>
</dbReference>
<evidence type="ECO:0000256" key="4">
    <source>
        <dbReference type="ARBA" id="ARBA00023175"/>
    </source>
</evidence>
<evidence type="ECO:0000256" key="2">
    <source>
        <dbReference type="ARBA" id="ARBA00022840"/>
    </source>
</evidence>
<feature type="binding site" evidence="5">
    <location>
        <begin position="114"/>
        <end position="121"/>
    </location>
    <ligand>
        <name>ATP</name>
        <dbReference type="ChEBI" id="CHEBI:30616"/>
    </ligand>
</feature>
<dbReference type="InterPro" id="IPR027417">
    <property type="entry name" value="P-loop_NTPase"/>
</dbReference>
<dbReference type="PROSITE" id="PS00411">
    <property type="entry name" value="KINESIN_MOTOR_1"/>
    <property type="match status" value="1"/>
</dbReference>
<dbReference type="Gene3D" id="3.40.850.10">
    <property type="entry name" value="Kinesin motor domain"/>
    <property type="match status" value="1"/>
</dbReference>
<comment type="caution">
    <text evidence="7">The sequence shown here is derived from an EMBL/GenBank/DDBJ whole genome shotgun (WGS) entry which is preliminary data.</text>
</comment>
<keyword evidence="1 5" id="KW-0547">Nucleotide-binding</keyword>
<dbReference type="PRINTS" id="PR00380">
    <property type="entry name" value="KINESINHEAVY"/>
</dbReference>
<dbReference type="InterPro" id="IPR000253">
    <property type="entry name" value="FHA_dom"/>
</dbReference>
<evidence type="ECO:0000313" key="7">
    <source>
        <dbReference type="EMBL" id="KAK4027558.1"/>
    </source>
</evidence>
<accession>A0ABR0AR06</accession>
<keyword evidence="3" id="KW-0175">Coiled coil</keyword>
<evidence type="ECO:0000256" key="1">
    <source>
        <dbReference type="ARBA" id="ARBA00022741"/>
    </source>
</evidence>
<comment type="similarity">
    <text evidence="5">Belongs to the TRAFAC class myosin-kinesin ATPase superfamily. Kinesin family.</text>
</comment>
<evidence type="ECO:0000256" key="5">
    <source>
        <dbReference type="PROSITE-ProRule" id="PRU00283"/>
    </source>
</evidence>
<dbReference type="EMBL" id="JAOYFB010000038">
    <property type="protein sequence ID" value="KAK4027558.1"/>
    <property type="molecule type" value="Genomic_DNA"/>
</dbReference>
<name>A0ABR0AR06_9CRUS</name>
<dbReference type="PROSITE" id="PS50067">
    <property type="entry name" value="KINESIN_MOTOR_2"/>
    <property type="match status" value="1"/>
</dbReference>
<proteinExistence type="inferred from homology"/>
<reference evidence="7 8" key="1">
    <citation type="journal article" date="2023" name="Nucleic Acids Res.">
        <title>The hologenome of Daphnia magna reveals possible DNA methylation and microbiome-mediated evolution of the host genome.</title>
        <authorList>
            <person name="Chaturvedi A."/>
            <person name="Li X."/>
            <person name="Dhandapani V."/>
            <person name="Marshall H."/>
            <person name="Kissane S."/>
            <person name="Cuenca-Cambronero M."/>
            <person name="Asole G."/>
            <person name="Calvet F."/>
            <person name="Ruiz-Romero M."/>
            <person name="Marangio P."/>
            <person name="Guigo R."/>
            <person name="Rago D."/>
            <person name="Mirbahai L."/>
            <person name="Eastwood N."/>
            <person name="Colbourne J.K."/>
            <person name="Zhou J."/>
            <person name="Mallon E."/>
            <person name="Orsini L."/>
        </authorList>
    </citation>
    <scope>NUCLEOTIDE SEQUENCE [LARGE SCALE GENOMIC DNA]</scope>
    <source>
        <strain evidence="7">LRV0_1</strain>
    </source>
</reference>
<dbReference type="InterPro" id="IPR001752">
    <property type="entry name" value="Kinesin_motor_dom"/>
</dbReference>
<dbReference type="Proteomes" id="UP001234178">
    <property type="component" value="Unassembled WGS sequence"/>
</dbReference>
<feature type="domain" description="Kinesin motor" evidence="6">
    <location>
        <begin position="7"/>
        <end position="386"/>
    </location>
</feature>
<keyword evidence="8" id="KW-1185">Reference proteome</keyword>
<dbReference type="InterPro" id="IPR008984">
    <property type="entry name" value="SMAD_FHA_dom_sf"/>
</dbReference>
<dbReference type="InterPro" id="IPR036961">
    <property type="entry name" value="Kinesin_motor_dom_sf"/>
</dbReference>
<evidence type="ECO:0000259" key="6">
    <source>
        <dbReference type="PROSITE" id="PS50067"/>
    </source>
</evidence>
<organism evidence="7 8">
    <name type="scientific">Daphnia magna</name>
    <dbReference type="NCBI Taxonomy" id="35525"/>
    <lineage>
        <taxon>Eukaryota</taxon>
        <taxon>Metazoa</taxon>
        <taxon>Ecdysozoa</taxon>
        <taxon>Arthropoda</taxon>
        <taxon>Crustacea</taxon>
        <taxon>Branchiopoda</taxon>
        <taxon>Diplostraca</taxon>
        <taxon>Cladocera</taxon>
        <taxon>Anomopoda</taxon>
        <taxon>Daphniidae</taxon>
        <taxon>Daphnia</taxon>
    </lineage>
</organism>
<dbReference type="Gene3D" id="2.60.200.20">
    <property type="match status" value="1"/>
</dbReference>
<evidence type="ECO:0000313" key="8">
    <source>
        <dbReference type="Proteomes" id="UP001234178"/>
    </source>
</evidence>
<dbReference type="SUPFAM" id="SSF49879">
    <property type="entry name" value="SMAD/FHA domain"/>
    <property type="match status" value="1"/>
</dbReference>
<dbReference type="SMART" id="SM00129">
    <property type="entry name" value="KISc"/>
    <property type="match status" value="1"/>
</dbReference>
<protein>
    <recommendedName>
        <fullName evidence="6">Kinesin motor domain-containing protein</fullName>
    </recommendedName>
</protein>
<gene>
    <name evidence="7" type="ORF">OUZ56_016600</name>
</gene>
<sequence>MSESKDRLRVAVRIRPFSQREVNRKCKRIVNMDGAETVLTHPTDQADRKSFTFDHSYWSFDGFNQDPVSGRNIPDPKHPRGHIYCDQERLFSDLGRVMLADTFEGYNTTLFSYGQTGSGKSYSVIGYGPNQGIIPQFCHQVFRIIEEKTYISPTNTAQFEVRLSMLEIYNETVNDLLTASKNGRGLKVREHPKKGFYADGLSDFQVSNYSDIERLLEQGALKRTVVATNMNSTSSRSHMIVTIRLIQKGTINGGEMTTTSVVNIVDLAGSERIRNTGDKGVIAGQGSGNASGERFREGVSINKSLQSLGNAIHILAESSPGSSSHFPSHSQKGPRVPYRDSVLTKLLMHALGGNSKTIMLASISPADIHYEETLSTLRYADRAKQIRTRPIVNKNSTEKLVRDLEGENQRLKAILARGNIDPQWLKTIVNGRQTNPQAMKEARKKWENELRAQLTENEREMQQLRSPQHKELKHVATDTSIESQVNNECNGPHLQNINMDPLLNGRWIHHLNKGITFIGKTQAGRSTIEMIGPGMKENHAEMSVHENNEVTLRPLTFDGRVLVNGMPIEPQFETVLHPNDRLVFGATQMWLFRHPALETEAGVSDSPMINYDFVLHEMATKSGSTIFSSFSDNQDLLQEELSVIVPAVEEANGISAEMNKHVQFEIVLVAPKDFIDPGGKTVPNQVYIKMKNLDHGTDYIWSKDKFLARFDYMKEMYRQHQMGINGEEDDNDDLHIMDERDPFSEPSDAVVIIGMARIFLQSLAYLVELQEHVPVTDLRGSKIGFMKLALIPCADSQGHELQEEDLINSSGQLIGRNLFFKFNIISCRNLPPKFRDIHCKYRFYDDKVDSKTEMYPYSTNVKFNHIRILHFEPATREFVEYLNHGSVVVEVLGRHIINHDHLNQPLPMSNPLNTRQLHGVEDHRIFTRKGELLAQNPVANSFEGVFETVHGRKQELISELQLLKHKQIRLEQRLDFVRQMTEHCLLIGQQSIPTTLLDAMLNVNNSEEARDIVQQLQAGEDGEEWIEWSATNRQKEHRSSVCTMS</sequence>
<dbReference type="InterPro" id="IPR019821">
    <property type="entry name" value="Kinesin_motor_CS"/>
</dbReference>
<dbReference type="Pfam" id="PF00225">
    <property type="entry name" value="Kinesin"/>
    <property type="match status" value="1"/>
</dbReference>
<keyword evidence="4 5" id="KW-0505">Motor protein</keyword>